<evidence type="ECO:0000256" key="10">
    <source>
        <dbReference type="RuleBase" id="RU361168"/>
    </source>
</evidence>
<dbReference type="AlphaFoldDB" id="A0A8D2J8H7"/>
<gene>
    <name evidence="13" type="primary">LOC123024956</name>
</gene>
<feature type="chain" id="PRO_5034877685" description="Alpha-galactosidase" evidence="11">
    <location>
        <begin position="19"/>
        <end position="434"/>
    </location>
</feature>
<dbReference type="Pfam" id="PF17450">
    <property type="entry name" value="Melibiase_2_C"/>
    <property type="match status" value="1"/>
</dbReference>
<reference evidence="13" key="2">
    <citation type="submission" date="2025-09" db="UniProtKB">
        <authorList>
            <consortium name="Ensembl"/>
        </authorList>
    </citation>
    <scope>IDENTIFICATION</scope>
</reference>
<keyword evidence="11" id="KW-0732">Signal</keyword>
<dbReference type="GO" id="GO:0016139">
    <property type="term" value="P:glycoside catabolic process"/>
    <property type="evidence" value="ECO:0007669"/>
    <property type="project" value="TreeGrafter"/>
</dbReference>
<dbReference type="PRINTS" id="PR00740">
    <property type="entry name" value="GLHYDRLASE27"/>
</dbReference>
<evidence type="ECO:0000256" key="11">
    <source>
        <dbReference type="SAM" id="SignalP"/>
    </source>
</evidence>
<dbReference type="GO" id="GO:0009311">
    <property type="term" value="P:oligosaccharide metabolic process"/>
    <property type="evidence" value="ECO:0007669"/>
    <property type="project" value="TreeGrafter"/>
</dbReference>
<evidence type="ECO:0000256" key="3">
    <source>
        <dbReference type="ARBA" id="ARBA00011738"/>
    </source>
</evidence>
<dbReference type="CDD" id="cd14792">
    <property type="entry name" value="GH27"/>
    <property type="match status" value="1"/>
</dbReference>
<keyword evidence="6 10" id="KW-1015">Disulfide bond</keyword>
<dbReference type="GO" id="GO:0006629">
    <property type="term" value="P:lipid metabolic process"/>
    <property type="evidence" value="ECO:0007669"/>
    <property type="project" value="UniProtKB-KW"/>
</dbReference>
<dbReference type="Pfam" id="PF16499">
    <property type="entry name" value="Melibiase_2"/>
    <property type="match status" value="2"/>
</dbReference>
<evidence type="ECO:0000313" key="13">
    <source>
        <dbReference type="Ensembl" id="ENSVKKP00000011851.1"/>
    </source>
</evidence>
<dbReference type="EC" id="3.2.1.-" evidence="10"/>
<dbReference type="SUPFAM" id="SSF51445">
    <property type="entry name" value="(Trans)glycosidases"/>
    <property type="match status" value="1"/>
</dbReference>
<reference evidence="13" key="1">
    <citation type="submission" date="2025-08" db="UniProtKB">
        <authorList>
            <consortium name="Ensembl"/>
        </authorList>
    </citation>
    <scope>IDENTIFICATION</scope>
</reference>
<evidence type="ECO:0000256" key="8">
    <source>
        <dbReference type="ARBA" id="ARBA00023228"/>
    </source>
</evidence>
<keyword evidence="9 10" id="KW-0326">Glycosidase</keyword>
<sequence>MWLRSLGIVLSLALHASSLDNGLLKTPPMGWVPWERFRCNTDCKADPENCIRWGKYRRAVPDQTSQRPLKDTSHPLFSTNSERLIKVMADRLASDGWKELGYVYVNLDDCWAAEKRDVQGRLQAHAERFPSGIKALADYVHSKGLKFGIYSNLGNATCAGYPGTTLDSIETDAKTFAEWGVDMLKLDGCFSNSSVKALGYPKMSAALNRTGRAIAFSCSWPAYEGGLPPKVNYTVLGKTCNLWRNYIDIQDSWDTLLRIIEWYGDHQEVLQPAAGPGRWNDPDMLIIGDFGLSREQAKVQVALWAVLAAPFFLSCNLRTISREAKDILQNPLLIYINQDSLGIPGKRIVRSFEVWKRPLVHGQLAVAIMNNGTDGAPKPFATTLRRLGVSGCSRGYRVYDVLGKLSMGTYRLHEALKTTVAPTGVALLFLWPVC</sequence>
<dbReference type="InterPro" id="IPR013785">
    <property type="entry name" value="Aldolase_TIM"/>
</dbReference>
<evidence type="ECO:0000259" key="12">
    <source>
        <dbReference type="Pfam" id="PF17450"/>
    </source>
</evidence>
<dbReference type="Gene3D" id="2.60.40.1180">
    <property type="entry name" value="Golgi alpha-mannosidase II"/>
    <property type="match status" value="1"/>
</dbReference>
<feature type="signal peptide" evidence="11">
    <location>
        <begin position="1"/>
        <end position="18"/>
    </location>
</feature>
<evidence type="ECO:0000256" key="7">
    <source>
        <dbReference type="ARBA" id="ARBA00023180"/>
    </source>
</evidence>
<evidence type="ECO:0000256" key="2">
    <source>
        <dbReference type="ARBA" id="ARBA00009743"/>
    </source>
</evidence>
<dbReference type="InterPro" id="IPR017853">
    <property type="entry name" value="GH"/>
</dbReference>
<evidence type="ECO:0000256" key="5">
    <source>
        <dbReference type="ARBA" id="ARBA00023098"/>
    </source>
</evidence>
<evidence type="ECO:0000256" key="6">
    <source>
        <dbReference type="ARBA" id="ARBA00023157"/>
    </source>
</evidence>
<dbReference type="InterPro" id="IPR035373">
    <property type="entry name" value="Melibiase/NAGA_C"/>
</dbReference>
<dbReference type="Gene3D" id="3.20.20.70">
    <property type="entry name" value="Aldolase class I"/>
    <property type="match status" value="1"/>
</dbReference>
<evidence type="ECO:0000313" key="14">
    <source>
        <dbReference type="Proteomes" id="UP000694545"/>
    </source>
</evidence>
<dbReference type="PANTHER" id="PTHR11452:SF93">
    <property type="entry name" value="ALPHA-GALACTOSIDASE"/>
    <property type="match status" value="1"/>
</dbReference>
<evidence type="ECO:0000256" key="4">
    <source>
        <dbReference type="ARBA" id="ARBA00022801"/>
    </source>
</evidence>
<evidence type="ECO:0000256" key="9">
    <source>
        <dbReference type="ARBA" id="ARBA00023295"/>
    </source>
</evidence>
<dbReference type="GO" id="GO:0005764">
    <property type="term" value="C:lysosome"/>
    <property type="evidence" value="ECO:0007669"/>
    <property type="project" value="UniProtKB-SubCell"/>
</dbReference>
<dbReference type="Ensembl" id="ENSVKKT00000012133.1">
    <property type="protein sequence ID" value="ENSVKKP00000011851.1"/>
    <property type="gene ID" value="ENSVKKG00000008224.1"/>
</dbReference>
<comment type="subunit">
    <text evidence="3 10">Homodimer.</text>
</comment>
<name>A0A8D2J8H7_VARKO</name>
<proteinExistence type="inferred from homology"/>
<dbReference type="FunFam" id="3.20.20.70:FF:000197">
    <property type="entry name" value="Alpha-galactosidase"/>
    <property type="match status" value="1"/>
</dbReference>
<keyword evidence="4 10" id="KW-0378">Hydrolase</keyword>
<accession>A0A8D2J8H7</accession>
<keyword evidence="5" id="KW-0443">Lipid metabolism</keyword>
<dbReference type="InterPro" id="IPR002241">
    <property type="entry name" value="Glyco_hydro_27"/>
</dbReference>
<dbReference type="InterPro" id="IPR013780">
    <property type="entry name" value="Glyco_hydro_b"/>
</dbReference>
<dbReference type="SUPFAM" id="SSF51011">
    <property type="entry name" value="Glycosyl hydrolase domain"/>
    <property type="match status" value="1"/>
</dbReference>
<dbReference type="OMA" id="NIIDWFF"/>
<feature type="domain" description="Alpha galactosidase A C-terminal" evidence="12">
    <location>
        <begin position="350"/>
        <end position="424"/>
    </location>
</feature>
<protein>
    <recommendedName>
        <fullName evidence="10">Alpha-galactosidase</fullName>
        <ecNumber evidence="10">3.2.1.-</ecNumber>
    </recommendedName>
</protein>
<dbReference type="PANTHER" id="PTHR11452">
    <property type="entry name" value="ALPHA-GALACTOSIDASE/ALPHA-N-ACETYLGALACTOSAMINIDASE"/>
    <property type="match status" value="1"/>
</dbReference>
<evidence type="ECO:0000256" key="1">
    <source>
        <dbReference type="ARBA" id="ARBA00004371"/>
    </source>
</evidence>
<dbReference type="Proteomes" id="UP000694545">
    <property type="component" value="Unplaced"/>
</dbReference>
<keyword evidence="7" id="KW-0325">Glycoprotein</keyword>
<keyword evidence="8" id="KW-0458">Lysosome</keyword>
<dbReference type="PROSITE" id="PS00512">
    <property type="entry name" value="ALPHA_GALACTOSIDASE"/>
    <property type="match status" value="1"/>
</dbReference>
<organism evidence="13 14">
    <name type="scientific">Varanus komodoensis</name>
    <name type="common">Komodo dragon</name>
    <dbReference type="NCBI Taxonomy" id="61221"/>
    <lineage>
        <taxon>Eukaryota</taxon>
        <taxon>Metazoa</taxon>
        <taxon>Chordata</taxon>
        <taxon>Craniata</taxon>
        <taxon>Vertebrata</taxon>
        <taxon>Euteleostomi</taxon>
        <taxon>Lepidosauria</taxon>
        <taxon>Squamata</taxon>
        <taxon>Bifurcata</taxon>
        <taxon>Unidentata</taxon>
        <taxon>Episquamata</taxon>
        <taxon>Toxicofera</taxon>
        <taxon>Anguimorpha</taxon>
        <taxon>Paleoanguimorpha</taxon>
        <taxon>Varanoidea</taxon>
        <taxon>Varanidae</taxon>
        <taxon>Varanus</taxon>
    </lineage>
</organism>
<comment type="subcellular location">
    <subcellularLocation>
        <location evidence="1">Lysosome</location>
    </subcellularLocation>
</comment>
<keyword evidence="14" id="KW-1185">Reference proteome</keyword>
<dbReference type="GO" id="GO:0004557">
    <property type="term" value="F:alpha-galactosidase activity"/>
    <property type="evidence" value="ECO:0007669"/>
    <property type="project" value="TreeGrafter"/>
</dbReference>
<dbReference type="InterPro" id="IPR000111">
    <property type="entry name" value="Glyco_hydro_27/36_CS"/>
</dbReference>
<comment type="similarity">
    <text evidence="2 10">Belongs to the glycosyl hydrolase 27 family.</text>
</comment>